<comment type="similarity">
    <text evidence="1">Belongs to the UPF0065 (bug) family.</text>
</comment>
<feature type="signal peptide" evidence="2">
    <location>
        <begin position="1"/>
        <end position="23"/>
    </location>
</feature>
<comment type="caution">
    <text evidence="3">The sequence shown here is derived from an EMBL/GenBank/DDBJ whole genome shotgun (WGS) entry which is preliminary data.</text>
</comment>
<reference evidence="3" key="1">
    <citation type="submission" date="2022-03" db="EMBL/GenBank/DDBJ databases">
        <authorList>
            <person name="Woo C.Y."/>
        </authorList>
    </citation>
    <scope>NUCLEOTIDE SEQUENCE</scope>
    <source>
        <strain evidence="3">CYS-02</strain>
    </source>
</reference>
<name>A0A9X2ARN0_9BURK</name>
<sequence>MFSTLKTGLALALAGLSAHPAMAQEAWPARQPLTMILPAGAGGSSDPLARLLADEMGRRIGQSIVVQNRPGAGGNLGMAQTARARGDGYTLVISWTGPLATNLALYKEVGYDPKRDFAPIGMVGCTPNVLAVSRALPAKNLKEFEAYAMQQPGKVSYGTTGVGSSWHISGEMMSRVVGNSLVHIPYQTPGAALTDLLGGRLQAIFPVIPMTVPHVRAGEMKVLAVFSKERSSVLPEVPTTVEQGRPDLISDTCFALLAPKDTPPAVVSQLNKSMNEVLADKAARQKIEAMGVQIRGGAAQALSDYLEAEIPRQAMLVKASGATAQ</sequence>
<keyword evidence="4" id="KW-1185">Reference proteome</keyword>
<dbReference type="RefSeq" id="WP_243306975.1">
    <property type="nucleotide sequence ID" value="NZ_JALGBI010000001.1"/>
</dbReference>
<dbReference type="Pfam" id="PF03401">
    <property type="entry name" value="TctC"/>
    <property type="match status" value="1"/>
</dbReference>
<feature type="chain" id="PRO_5040867660" evidence="2">
    <location>
        <begin position="24"/>
        <end position="325"/>
    </location>
</feature>
<evidence type="ECO:0000313" key="4">
    <source>
        <dbReference type="Proteomes" id="UP001139447"/>
    </source>
</evidence>
<keyword evidence="2" id="KW-0732">Signal</keyword>
<dbReference type="PANTHER" id="PTHR42928:SF5">
    <property type="entry name" value="BLR1237 PROTEIN"/>
    <property type="match status" value="1"/>
</dbReference>
<dbReference type="SUPFAM" id="SSF53850">
    <property type="entry name" value="Periplasmic binding protein-like II"/>
    <property type="match status" value="1"/>
</dbReference>
<protein>
    <submittedName>
        <fullName evidence="3">Tripartite tricarboxylate transporter substrate binding protein</fullName>
    </submittedName>
</protein>
<dbReference type="CDD" id="cd07012">
    <property type="entry name" value="PBP2_Bug_TTT"/>
    <property type="match status" value="1"/>
</dbReference>
<accession>A0A9X2ARN0</accession>
<organism evidence="3 4">
    <name type="scientific">Variovorax terrae</name>
    <dbReference type="NCBI Taxonomy" id="2923278"/>
    <lineage>
        <taxon>Bacteria</taxon>
        <taxon>Pseudomonadati</taxon>
        <taxon>Pseudomonadota</taxon>
        <taxon>Betaproteobacteria</taxon>
        <taxon>Burkholderiales</taxon>
        <taxon>Comamonadaceae</taxon>
        <taxon>Variovorax</taxon>
    </lineage>
</organism>
<dbReference type="PANTHER" id="PTHR42928">
    <property type="entry name" value="TRICARBOXYLATE-BINDING PROTEIN"/>
    <property type="match status" value="1"/>
</dbReference>
<evidence type="ECO:0000313" key="3">
    <source>
        <dbReference type="EMBL" id="MCJ0764361.1"/>
    </source>
</evidence>
<evidence type="ECO:0000256" key="1">
    <source>
        <dbReference type="ARBA" id="ARBA00006987"/>
    </source>
</evidence>
<proteinExistence type="inferred from homology"/>
<dbReference type="Gene3D" id="3.40.190.10">
    <property type="entry name" value="Periplasmic binding protein-like II"/>
    <property type="match status" value="1"/>
</dbReference>
<dbReference type="PIRSF" id="PIRSF017082">
    <property type="entry name" value="YflP"/>
    <property type="match status" value="1"/>
</dbReference>
<dbReference type="InterPro" id="IPR042100">
    <property type="entry name" value="Bug_dom1"/>
</dbReference>
<dbReference type="EMBL" id="JALGBI010000001">
    <property type="protein sequence ID" value="MCJ0764361.1"/>
    <property type="molecule type" value="Genomic_DNA"/>
</dbReference>
<dbReference type="InterPro" id="IPR005064">
    <property type="entry name" value="BUG"/>
</dbReference>
<dbReference type="AlphaFoldDB" id="A0A9X2ARN0"/>
<gene>
    <name evidence="3" type="ORF">MMF98_14180</name>
</gene>
<evidence type="ECO:0000256" key="2">
    <source>
        <dbReference type="SAM" id="SignalP"/>
    </source>
</evidence>
<dbReference type="Proteomes" id="UP001139447">
    <property type="component" value="Unassembled WGS sequence"/>
</dbReference>
<dbReference type="Gene3D" id="3.40.190.150">
    <property type="entry name" value="Bordetella uptake gene, domain 1"/>
    <property type="match status" value="1"/>
</dbReference>